<accession>A0ABV3Z4H2</accession>
<sequence length="122" mass="14487">MAKNLYDCLKCSAYCCSYTHIPTTKTDIKRLAKHFEVTPEQAEKKFTKKGDKTNPRVIRHTEDEHFVTSCMFLDKDTRNCTIYDARPKICREFPTQKRCGYYEFLKWEREVQDDPSWVATTD</sequence>
<dbReference type="EMBL" id="JBEHZE010000001">
    <property type="protein sequence ID" value="MEX6633705.1"/>
    <property type="molecule type" value="Genomic_DNA"/>
</dbReference>
<dbReference type="PANTHER" id="PTHR35866:SF2">
    <property type="entry name" value="YKGJ FAMILY CYSTEINE CLUSTER PROTEIN"/>
    <property type="match status" value="1"/>
</dbReference>
<proteinExistence type="predicted"/>
<name>A0ABV3Z4H2_9PROT</name>
<comment type="caution">
    <text evidence="1">The sequence shown here is derived from an EMBL/GenBank/DDBJ whole genome shotgun (WGS) entry which is preliminary data.</text>
</comment>
<evidence type="ECO:0000313" key="2">
    <source>
        <dbReference type="Proteomes" id="UP001560685"/>
    </source>
</evidence>
<dbReference type="RefSeq" id="WP_369313688.1">
    <property type="nucleotide sequence ID" value="NZ_JBEHZE010000001.1"/>
</dbReference>
<keyword evidence="2" id="KW-1185">Reference proteome</keyword>
<organism evidence="1 2">
    <name type="scientific">Hyphococcus lacteus</name>
    <dbReference type="NCBI Taxonomy" id="3143536"/>
    <lineage>
        <taxon>Bacteria</taxon>
        <taxon>Pseudomonadati</taxon>
        <taxon>Pseudomonadota</taxon>
        <taxon>Alphaproteobacteria</taxon>
        <taxon>Parvularculales</taxon>
        <taxon>Parvularculaceae</taxon>
        <taxon>Hyphococcus</taxon>
    </lineage>
</organism>
<reference evidence="1 2" key="1">
    <citation type="submission" date="2024-05" db="EMBL/GenBank/DDBJ databases">
        <title>Three bacterial strains, DH-69, EH-24, and ECK-19 isolated from coastal sediments.</title>
        <authorList>
            <person name="Ye Y.-Q."/>
            <person name="Du Z.-J."/>
        </authorList>
    </citation>
    <scope>NUCLEOTIDE SEQUENCE [LARGE SCALE GENOMIC DNA]</scope>
    <source>
        <strain evidence="1 2">ECK-19</strain>
    </source>
</reference>
<gene>
    <name evidence="1" type="ORF">ABFZ84_09110</name>
</gene>
<dbReference type="Proteomes" id="UP001560685">
    <property type="component" value="Unassembled WGS sequence"/>
</dbReference>
<evidence type="ECO:0000313" key="1">
    <source>
        <dbReference type="EMBL" id="MEX6633705.1"/>
    </source>
</evidence>
<protein>
    <submittedName>
        <fullName evidence="1">YkgJ family cysteine cluster protein</fullName>
    </submittedName>
</protein>
<dbReference type="PANTHER" id="PTHR35866">
    <property type="entry name" value="PUTATIVE-RELATED"/>
    <property type="match status" value="1"/>
</dbReference>
<dbReference type="InterPro" id="IPR005358">
    <property type="entry name" value="Puta_zinc/iron-chelating_dom"/>
</dbReference>
<dbReference type="Pfam" id="PF03692">
    <property type="entry name" value="CxxCxxCC"/>
    <property type="match status" value="1"/>
</dbReference>